<dbReference type="Gramene" id="QL02p031686:mrna">
    <property type="protein sequence ID" value="QL02p031686:mrna"/>
    <property type="gene ID" value="QL02p031686"/>
</dbReference>
<evidence type="ECO:0000256" key="8">
    <source>
        <dbReference type="SAM" id="MobiDB-lite"/>
    </source>
</evidence>
<dbReference type="GO" id="GO:0005634">
    <property type="term" value="C:nucleus"/>
    <property type="evidence" value="ECO:0007669"/>
    <property type="project" value="UniProtKB-SubCell"/>
</dbReference>
<feature type="domain" description="BZIP" evidence="9">
    <location>
        <begin position="152"/>
        <end position="215"/>
    </location>
</feature>
<feature type="compositionally biased region" description="Basic and acidic residues" evidence="8">
    <location>
        <begin position="77"/>
        <end position="86"/>
    </location>
</feature>
<dbReference type="PROSITE" id="PS50217">
    <property type="entry name" value="BZIP"/>
    <property type="match status" value="1"/>
</dbReference>
<evidence type="ECO:0000313" key="10">
    <source>
        <dbReference type="EnsemblPlants" id="QL02p031686:mrna"/>
    </source>
</evidence>
<evidence type="ECO:0000313" key="11">
    <source>
        <dbReference type="Proteomes" id="UP000594261"/>
    </source>
</evidence>
<keyword evidence="6" id="KW-0539">Nucleus</keyword>
<evidence type="ECO:0000259" key="9">
    <source>
        <dbReference type="PROSITE" id="PS50217"/>
    </source>
</evidence>
<feature type="coiled-coil region" evidence="7">
    <location>
        <begin position="163"/>
        <end position="218"/>
    </location>
</feature>
<feature type="compositionally biased region" description="Polar residues" evidence="8">
    <location>
        <begin position="59"/>
        <end position="71"/>
    </location>
</feature>
<dbReference type="InterPro" id="IPR046347">
    <property type="entry name" value="bZIP_sf"/>
</dbReference>
<feature type="region of interest" description="Disordered" evidence="8">
    <location>
        <begin position="239"/>
        <end position="259"/>
    </location>
</feature>
<dbReference type="OrthoDB" id="1642657at2759"/>
<dbReference type="KEGG" id="qlo:115975348"/>
<organism evidence="10 11">
    <name type="scientific">Quercus lobata</name>
    <name type="common">Valley oak</name>
    <dbReference type="NCBI Taxonomy" id="97700"/>
    <lineage>
        <taxon>Eukaryota</taxon>
        <taxon>Viridiplantae</taxon>
        <taxon>Streptophyta</taxon>
        <taxon>Embryophyta</taxon>
        <taxon>Tracheophyta</taxon>
        <taxon>Spermatophyta</taxon>
        <taxon>Magnoliopsida</taxon>
        <taxon>eudicotyledons</taxon>
        <taxon>Gunneridae</taxon>
        <taxon>Pentapetalae</taxon>
        <taxon>rosids</taxon>
        <taxon>fabids</taxon>
        <taxon>Fagales</taxon>
        <taxon>Fagaceae</taxon>
        <taxon>Quercus</taxon>
    </lineage>
</organism>
<dbReference type="RefSeq" id="XP_030951953.1">
    <property type="nucleotide sequence ID" value="XM_031096093.1"/>
</dbReference>
<keyword evidence="3" id="KW-0805">Transcription regulation</keyword>
<evidence type="ECO:0000256" key="1">
    <source>
        <dbReference type="ARBA" id="ARBA00004123"/>
    </source>
</evidence>
<keyword evidence="5" id="KW-0804">Transcription</keyword>
<dbReference type="InterPro" id="IPR004827">
    <property type="entry name" value="bZIP"/>
</dbReference>
<dbReference type="GO" id="GO:0043565">
    <property type="term" value="F:sequence-specific DNA binding"/>
    <property type="evidence" value="ECO:0007669"/>
    <property type="project" value="InterPro"/>
</dbReference>
<dbReference type="InParanoid" id="A0A7N2QYX9"/>
<comment type="similarity">
    <text evidence="2">Belongs to the bZIP family.</text>
</comment>
<dbReference type="RefSeq" id="XP_030951952.1">
    <property type="nucleotide sequence ID" value="XM_031096092.1"/>
</dbReference>
<evidence type="ECO:0000256" key="6">
    <source>
        <dbReference type="ARBA" id="ARBA00023242"/>
    </source>
</evidence>
<dbReference type="AlphaFoldDB" id="A0A7N2QYX9"/>
<keyword evidence="4" id="KW-0238">DNA-binding</keyword>
<dbReference type="InterPro" id="IPR044827">
    <property type="entry name" value="GBF-like"/>
</dbReference>
<keyword evidence="7" id="KW-0175">Coiled coil</keyword>
<proteinExistence type="inferred from homology"/>
<evidence type="ECO:0000256" key="7">
    <source>
        <dbReference type="SAM" id="Coils"/>
    </source>
</evidence>
<gene>
    <name evidence="10" type="primary">LOC115975348</name>
</gene>
<dbReference type="GeneID" id="115975348"/>
<dbReference type="CDD" id="cd14702">
    <property type="entry name" value="bZIP_plant_GBF1"/>
    <property type="match status" value="1"/>
</dbReference>
<dbReference type="GO" id="GO:0003700">
    <property type="term" value="F:DNA-binding transcription factor activity"/>
    <property type="evidence" value="ECO:0007669"/>
    <property type="project" value="InterPro"/>
</dbReference>
<keyword evidence="11" id="KW-1185">Reference proteome</keyword>
<name>A0A7N2QYX9_QUELO</name>
<dbReference type="EnsemblPlants" id="QL02p031686:mrna">
    <property type="protein sequence ID" value="QL02p031686:mrna"/>
    <property type="gene ID" value="QL02p031686"/>
</dbReference>
<reference evidence="10" key="2">
    <citation type="submission" date="2021-01" db="UniProtKB">
        <authorList>
            <consortium name="EnsemblPlants"/>
        </authorList>
    </citation>
    <scope>IDENTIFICATION</scope>
</reference>
<accession>A0A7N2QYX9</accession>
<dbReference type="SMART" id="SM00338">
    <property type="entry name" value="BRLZ"/>
    <property type="match status" value="1"/>
</dbReference>
<feature type="region of interest" description="Disordered" evidence="8">
    <location>
        <begin position="46"/>
        <end position="109"/>
    </location>
</feature>
<dbReference type="Gene3D" id="1.20.5.170">
    <property type="match status" value="1"/>
</dbReference>
<evidence type="ECO:0000256" key="4">
    <source>
        <dbReference type="ARBA" id="ARBA00023125"/>
    </source>
</evidence>
<evidence type="ECO:0000256" key="5">
    <source>
        <dbReference type="ARBA" id="ARBA00023163"/>
    </source>
</evidence>
<reference evidence="11" key="1">
    <citation type="journal article" date="2016" name="G3 (Bethesda)">
        <title>First Draft Assembly and Annotation of the Genome of a California Endemic Oak Quercus lobata Nee (Fagaceae).</title>
        <authorList>
            <person name="Sork V.L."/>
            <person name="Fitz-Gibbon S.T."/>
            <person name="Puiu D."/>
            <person name="Crepeau M."/>
            <person name="Gugger P.F."/>
            <person name="Sherman R."/>
            <person name="Stevens K."/>
            <person name="Langley C.H."/>
            <person name="Pellegrini M."/>
            <person name="Salzberg S.L."/>
        </authorList>
    </citation>
    <scope>NUCLEOTIDE SEQUENCE [LARGE SCALE GENOMIC DNA]</scope>
    <source>
        <strain evidence="11">cv. SW786</strain>
    </source>
</reference>
<dbReference type="OMA" id="CEAHESS"/>
<evidence type="ECO:0000256" key="3">
    <source>
        <dbReference type="ARBA" id="ARBA00023015"/>
    </source>
</evidence>
<evidence type="ECO:0000256" key="2">
    <source>
        <dbReference type="ARBA" id="ARBA00007163"/>
    </source>
</evidence>
<dbReference type="InterPro" id="IPR045314">
    <property type="entry name" value="bZIP_plant_GBF1"/>
</dbReference>
<feature type="compositionally biased region" description="Polar residues" evidence="8">
    <location>
        <begin position="242"/>
        <end position="259"/>
    </location>
</feature>
<dbReference type="SUPFAM" id="SSF57959">
    <property type="entry name" value="Leucine zipper domain"/>
    <property type="match status" value="1"/>
</dbReference>
<sequence length="259" mass="28227">MPFKSSDNLDQSLKKKLKRLDGLEVSFGTDIVAGDAGGLIHEASQSLVHGTDGSEDENAGNTGACQAQRINGSERVLSTDENKKVDTQVGPSSEEKGNGRTATVSEDAPAPAKVAEFSIGLPNEIIEPSAVSVVSSAGAGLAFEGFILNERQLKRERRKQANRESARKSRLKKQAEVDELMRRYESLNVENTALKFELDQLKEDSEKIRIENAALMDKLKNTQVEQQEEIISVKIETALAQPKNSENIPNNHSVTGNVQ</sequence>
<dbReference type="Pfam" id="PF00170">
    <property type="entry name" value="bZIP_1"/>
    <property type="match status" value="1"/>
</dbReference>
<dbReference type="Proteomes" id="UP000594261">
    <property type="component" value="Chromosome 2"/>
</dbReference>
<dbReference type="PANTHER" id="PTHR45967:SF38">
    <property type="entry name" value="G-BOX-BINDING FACTOR 2"/>
    <property type="match status" value="1"/>
</dbReference>
<dbReference type="PROSITE" id="PS00036">
    <property type="entry name" value="BZIP_BASIC"/>
    <property type="match status" value="1"/>
</dbReference>
<protein>
    <recommendedName>
        <fullName evidence="9">BZIP domain-containing protein</fullName>
    </recommendedName>
</protein>
<dbReference type="PANTHER" id="PTHR45967">
    <property type="entry name" value="G-BOX-BINDING FACTOR 3-RELATED"/>
    <property type="match status" value="1"/>
</dbReference>
<comment type="subcellular location">
    <subcellularLocation>
        <location evidence="1">Nucleus</location>
    </subcellularLocation>
</comment>